<dbReference type="EMBL" id="ML769440">
    <property type="protein sequence ID" value="KAE9401924.1"/>
    <property type="molecule type" value="Genomic_DNA"/>
</dbReference>
<evidence type="ECO:0000313" key="3">
    <source>
        <dbReference type="Proteomes" id="UP000799118"/>
    </source>
</evidence>
<reference evidence="2" key="1">
    <citation type="journal article" date="2019" name="Environ. Microbiol.">
        <title>Fungal ecological strategies reflected in gene transcription - a case study of two litter decomposers.</title>
        <authorList>
            <person name="Barbi F."/>
            <person name="Kohler A."/>
            <person name="Barry K."/>
            <person name="Baskaran P."/>
            <person name="Daum C."/>
            <person name="Fauchery L."/>
            <person name="Ihrmark K."/>
            <person name="Kuo A."/>
            <person name="LaButti K."/>
            <person name="Lipzen A."/>
            <person name="Morin E."/>
            <person name="Grigoriev I.V."/>
            <person name="Henrissat B."/>
            <person name="Lindahl B."/>
            <person name="Martin F."/>
        </authorList>
    </citation>
    <scope>NUCLEOTIDE SEQUENCE</scope>
    <source>
        <strain evidence="2">JB14</strain>
    </source>
</reference>
<name>A0A6A4HYU2_9AGAR</name>
<proteinExistence type="predicted"/>
<organism evidence="2 3">
    <name type="scientific">Gymnopus androsaceus JB14</name>
    <dbReference type="NCBI Taxonomy" id="1447944"/>
    <lineage>
        <taxon>Eukaryota</taxon>
        <taxon>Fungi</taxon>
        <taxon>Dikarya</taxon>
        <taxon>Basidiomycota</taxon>
        <taxon>Agaricomycotina</taxon>
        <taxon>Agaricomycetes</taxon>
        <taxon>Agaricomycetidae</taxon>
        <taxon>Agaricales</taxon>
        <taxon>Marasmiineae</taxon>
        <taxon>Omphalotaceae</taxon>
        <taxon>Gymnopus</taxon>
    </lineage>
</organism>
<feature type="region of interest" description="Disordered" evidence="1">
    <location>
        <begin position="155"/>
        <end position="175"/>
    </location>
</feature>
<protein>
    <submittedName>
        <fullName evidence="2">Uncharacterized protein</fullName>
    </submittedName>
</protein>
<keyword evidence="3" id="KW-1185">Reference proteome</keyword>
<gene>
    <name evidence="2" type="ORF">BT96DRAFT_937520</name>
</gene>
<dbReference type="Proteomes" id="UP000799118">
    <property type="component" value="Unassembled WGS sequence"/>
</dbReference>
<evidence type="ECO:0000313" key="2">
    <source>
        <dbReference type="EMBL" id="KAE9401924.1"/>
    </source>
</evidence>
<evidence type="ECO:0000256" key="1">
    <source>
        <dbReference type="SAM" id="MobiDB-lite"/>
    </source>
</evidence>
<sequence>MDHMSTHHSVVSLGAARVGIWMECVLVAILKNHHKAVDTVLHLPQVEPNNQSLQLLPGLATSLGEPLITVVLFNVHGGLNNLSQESAQYWLIELLYSIVKASMVLALGGSLTTVELSKVGIWPTRQLRGHILRIELHLQPYLKQGPQALECQLQEEGESDGFSQDKVDSLRQVLH</sequence>
<accession>A0A6A4HYU2</accession>
<dbReference type="AlphaFoldDB" id="A0A6A4HYU2"/>